<dbReference type="RefSeq" id="WP_262431196.1">
    <property type="nucleotide sequence ID" value="NZ_JACRTE010000001.1"/>
</dbReference>
<comment type="caution">
    <text evidence="1">The sequence shown here is derived from an EMBL/GenBank/DDBJ whole genome shotgun (WGS) entry which is preliminary data.</text>
</comment>
<organism evidence="1 2">
    <name type="scientific">Qingrenia yutianensis</name>
    <dbReference type="NCBI Taxonomy" id="2763676"/>
    <lineage>
        <taxon>Bacteria</taxon>
        <taxon>Bacillati</taxon>
        <taxon>Bacillota</taxon>
        <taxon>Clostridia</taxon>
        <taxon>Eubacteriales</taxon>
        <taxon>Oscillospiraceae</taxon>
        <taxon>Qingrenia</taxon>
    </lineage>
</organism>
<sequence length="201" mass="22847">MIAEFTNSENKDASAADLFIRTYYSAIDVDLEDYTKSLTSDGRNELCAEMANKITADMSIDSLKTEINGYMAYLLINEYPSSYVLTEYEKYVSLSESNYYEDWKNFDADTKQEIAEKVSGAKSPEDVKKSIENAVILTALDATVWSGQRNKLEHYKKNLSLDLTAADSLDAEYQKNLYVEFKDMISSARVTDISQNVFTRK</sequence>
<evidence type="ECO:0000313" key="2">
    <source>
        <dbReference type="Proteomes" id="UP000647416"/>
    </source>
</evidence>
<accession>A0A926IS09</accession>
<dbReference type="EMBL" id="JACRTE010000001">
    <property type="protein sequence ID" value="MBC8595516.1"/>
    <property type="molecule type" value="Genomic_DNA"/>
</dbReference>
<dbReference type="Proteomes" id="UP000647416">
    <property type="component" value="Unassembled WGS sequence"/>
</dbReference>
<name>A0A926IS09_9FIRM</name>
<gene>
    <name evidence="1" type="ORF">H8706_01355</name>
</gene>
<proteinExistence type="predicted"/>
<dbReference type="AlphaFoldDB" id="A0A926IS09"/>
<reference evidence="1" key="1">
    <citation type="submission" date="2020-08" db="EMBL/GenBank/DDBJ databases">
        <title>Genome public.</title>
        <authorList>
            <person name="Liu C."/>
            <person name="Sun Q."/>
        </authorList>
    </citation>
    <scope>NUCLEOTIDE SEQUENCE</scope>
    <source>
        <strain evidence="1">NSJ-50</strain>
    </source>
</reference>
<keyword evidence="2" id="KW-1185">Reference proteome</keyword>
<protein>
    <submittedName>
        <fullName evidence="1">Uncharacterized protein</fullName>
    </submittedName>
</protein>
<evidence type="ECO:0000313" key="1">
    <source>
        <dbReference type="EMBL" id="MBC8595516.1"/>
    </source>
</evidence>